<organism evidence="2 3">
    <name type="scientific">Rattus norvegicus</name>
    <name type="common">Rat</name>
    <dbReference type="NCBI Taxonomy" id="10116"/>
    <lineage>
        <taxon>Eukaryota</taxon>
        <taxon>Metazoa</taxon>
        <taxon>Chordata</taxon>
        <taxon>Craniata</taxon>
        <taxon>Vertebrata</taxon>
        <taxon>Euteleostomi</taxon>
        <taxon>Mammalia</taxon>
        <taxon>Eutheria</taxon>
        <taxon>Euarchontoglires</taxon>
        <taxon>Glires</taxon>
        <taxon>Rodentia</taxon>
        <taxon>Myomorpha</taxon>
        <taxon>Muroidea</taxon>
        <taxon>Muridae</taxon>
        <taxon>Murinae</taxon>
        <taxon>Rattus</taxon>
    </lineage>
</organism>
<gene>
    <name evidence="2" type="ORF">rCG_57307</name>
</gene>
<sequence length="116" mass="13138">MAETPVEPRFKTYWLVLASAAHILRPTGSNDHKSSFLLSYLLNPLVLNPCDDKNQLEIWPTPQLSHPHLRLSAYEPFVNICGDSCHFMTLTPKGTRVRVDTEKSPRSNSGYSKTRV</sequence>
<feature type="non-terminal residue" evidence="2">
    <location>
        <position position="116"/>
    </location>
</feature>
<dbReference type="Proteomes" id="UP000234681">
    <property type="component" value="Chromosome 1"/>
</dbReference>
<evidence type="ECO:0000313" key="2">
    <source>
        <dbReference type="EMBL" id="EDL93786.1"/>
    </source>
</evidence>
<dbReference type="EMBL" id="CH473994">
    <property type="protein sequence ID" value="EDL93786.1"/>
    <property type="molecule type" value="Genomic_DNA"/>
</dbReference>
<feature type="region of interest" description="Disordered" evidence="1">
    <location>
        <begin position="96"/>
        <end position="116"/>
    </location>
</feature>
<name>A6JPB4_RAT</name>
<accession>A6JPB4</accession>
<evidence type="ECO:0000256" key="1">
    <source>
        <dbReference type="SAM" id="MobiDB-lite"/>
    </source>
</evidence>
<reference evidence="3" key="1">
    <citation type="submission" date="2005-09" db="EMBL/GenBank/DDBJ databases">
        <authorList>
            <person name="Mural R.J."/>
            <person name="Li P.W."/>
            <person name="Adams M.D."/>
            <person name="Amanatides P.G."/>
            <person name="Baden-Tillson H."/>
            <person name="Barnstead M."/>
            <person name="Chin S.H."/>
            <person name="Dew I."/>
            <person name="Evans C.A."/>
            <person name="Ferriera S."/>
            <person name="Flanigan M."/>
            <person name="Fosler C."/>
            <person name="Glodek A."/>
            <person name="Gu Z."/>
            <person name="Holt R.A."/>
            <person name="Jennings D."/>
            <person name="Kraft C.L."/>
            <person name="Lu F."/>
            <person name="Nguyen T."/>
            <person name="Nusskern D.R."/>
            <person name="Pfannkoch C.M."/>
            <person name="Sitter C."/>
            <person name="Sutton G.G."/>
            <person name="Venter J.C."/>
            <person name="Wang Z."/>
            <person name="Woodage T."/>
            <person name="Zheng X.H."/>
            <person name="Zhong F."/>
        </authorList>
    </citation>
    <scope>NUCLEOTIDE SEQUENCE [LARGE SCALE GENOMIC DNA]</scope>
    <source>
        <strain>BN</strain>
        <strain evidence="3">Sprague-Dawley</strain>
    </source>
</reference>
<evidence type="ECO:0000313" key="3">
    <source>
        <dbReference type="Proteomes" id="UP000234681"/>
    </source>
</evidence>
<feature type="compositionally biased region" description="Polar residues" evidence="1">
    <location>
        <begin position="106"/>
        <end position="116"/>
    </location>
</feature>
<dbReference type="AlphaFoldDB" id="A6JPB4"/>
<protein>
    <submittedName>
        <fullName evidence="2">RCG57307</fullName>
    </submittedName>
</protein>
<proteinExistence type="predicted"/>